<keyword evidence="7" id="KW-0833">Ubl conjugation pathway</keyword>
<evidence type="ECO:0000313" key="11">
    <source>
        <dbReference type="Proteomes" id="UP000277580"/>
    </source>
</evidence>
<dbReference type="SUPFAM" id="SSF57850">
    <property type="entry name" value="RING/U-box"/>
    <property type="match status" value="2"/>
</dbReference>
<dbReference type="OrthoDB" id="9977870at2759"/>
<evidence type="ECO:0000256" key="5">
    <source>
        <dbReference type="ARBA" id="ARBA00022737"/>
    </source>
</evidence>
<keyword evidence="3" id="KW-0808">Transferase</keyword>
<dbReference type="Pfam" id="PF26200">
    <property type="entry name" value="Rcat_RNF216"/>
    <property type="match status" value="1"/>
</dbReference>
<organism evidence="10 11">
    <name type="scientific">Morchella conica CCBAS932</name>
    <dbReference type="NCBI Taxonomy" id="1392247"/>
    <lineage>
        <taxon>Eukaryota</taxon>
        <taxon>Fungi</taxon>
        <taxon>Dikarya</taxon>
        <taxon>Ascomycota</taxon>
        <taxon>Pezizomycotina</taxon>
        <taxon>Pezizomycetes</taxon>
        <taxon>Pezizales</taxon>
        <taxon>Morchellaceae</taxon>
        <taxon>Morchella</taxon>
    </lineage>
</organism>
<dbReference type="Pfam" id="PF00097">
    <property type="entry name" value="zf-C3HC4"/>
    <property type="match status" value="1"/>
</dbReference>
<name>A0A3N4KL83_9PEZI</name>
<sequence>ECSSCLDDHKNKKLVKLGCQHRYCYVCLETLIRTAMQDESLWPPRCCIQDIPQKTIEKALNKQDRQAYKAKAKEYAIPAADRVYCPYPTCSAWIPPCGTGRIICGSCNNSVCGTCRGTAHPAQADCPEDFDLMLTLEEGERQGWIRCYQCRTMVERTQGCNHITCKCGAHFCYICGSVWKTC</sequence>
<dbReference type="GO" id="GO:0008270">
    <property type="term" value="F:zinc ion binding"/>
    <property type="evidence" value="ECO:0007669"/>
    <property type="project" value="UniProtKB-KW"/>
</dbReference>
<keyword evidence="4" id="KW-0479">Metal-binding</keyword>
<evidence type="ECO:0000256" key="4">
    <source>
        <dbReference type="ARBA" id="ARBA00022723"/>
    </source>
</evidence>
<evidence type="ECO:0000256" key="7">
    <source>
        <dbReference type="ARBA" id="ARBA00022786"/>
    </source>
</evidence>
<dbReference type="Gene3D" id="3.30.40.10">
    <property type="entry name" value="Zinc/RING finger domain, C3HC4 (zinc finger)"/>
    <property type="match status" value="1"/>
</dbReference>
<feature type="non-terminal residue" evidence="10">
    <location>
        <position position="182"/>
    </location>
</feature>
<evidence type="ECO:0000259" key="9">
    <source>
        <dbReference type="PROSITE" id="PS51873"/>
    </source>
</evidence>
<evidence type="ECO:0000256" key="8">
    <source>
        <dbReference type="ARBA" id="ARBA00022833"/>
    </source>
</evidence>
<reference evidence="10 11" key="1">
    <citation type="journal article" date="2018" name="Nat. Ecol. Evol.">
        <title>Pezizomycetes genomes reveal the molecular basis of ectomycorrhizal truffle lifestyle.</title>
        <authorList>
            <person name="Murat C."/>
            <person name="Payen T."/>
            <person name="Noel B."/>
            <person name="Kuo A."/>
            <person name="Morin E."/>
            <person name="Chen J."/>
            <person name="Kohler A."/>
            <person name="Krizsan K."/>
            <person name="Balestrini R."/>
            <person name="Da Silva C."/>
            <person name="Montanini B."/>
            <person name="Hainaut M."/>
            <person name="Levati E."/>
            <person name="Barry K.W."/>
            <person name="Belfiori B."/>
            <person name="Cichocki N."/>
            <person name="Clum A."/>
            <person name="Dockter R.B."/>
            <person name="Fauchery L."/>
            <person name="Guy J."/>
            <person name="Iotti M."/>
            <person name="Le Tacon F."/>
            <person name="Lindquist E.A."/>
            <person name="Lipzen A."/>
            <person name="Malagnac F."/>
            <person name="Mello A."/>
            <person name="Molinier V."/>
            <person name="Miyauchi S."/>
            <person name="Poulain J."/>
            <person name="Riccioni C."/>
            <person name="Rubini A."/>
            <person name="Sitrit Y."/>
            <person name="Splivallo R."/>
            <person name="Traeger S."/>
            <person name="Wang M."/>
            <person name="Zifcakova L."/>
            <person name="Wipf D."/>
            <person name="Zambonelli A."/>
            <person name="Paolocci F."/>
            <person name="Nowrousian M."/>
            <person name="Ottonello S."/>
            <person name="Baldrian P."/>
            <person name="Spatafora J.W."/>
            <person name="Henrissat B."/>
            <person name="Nagy L.G."/>
            <person name="Aury J.M."/>
            <person name="Wincker P."/>
            <person name="Grigoriev I.V."/>
            <person name="Bonfante P."/>
            <person name="Martin F.M."/>
        </authorList>
    </citation>
    <scope>NUCLEOTIDE SEQUENCE [LARGE SCALE GENOMIC DNA]</scope>
    <source>
        <strain evidence="10 11">CCBAS932</strain>
    </source>
</reference>
<dbReference type="Pfam" id="PF01485">
    <property type="entry name" value="IBR"/>
    <property type="match status" value="1"/>
</dbReference>
<accession>A0A3N4KL83</accession>
<feature type="domain" description="RING-type" evidence="9">
    <location>
        <begin position="1"/>
        <end position="182"/>
    </location>
</feature>
<evidence type="ECO:0000256" key="6">
    <source>
        <dbReference type="ARBA" id="ARBA00022771"/>
    </source>
</evidence>
<dbReference type="GO" id="GO:0061630">
    <property type="term" value="F:ubiquitin protein ligase activity"/>
    <property type="evidence" value="ECO:0007669"/>
    <property type="project" value="UniProtKB-EC"/>
</dbReference>
<dbReference type="InterPro" id="IPR002867">
    <property type="entry name" value="IBR_dom"/>
</dbReference>
<dbReference type="Gene3D" id="1.20.120.1750">
    <property type="match status" value="1"/>
</dbReference>
<dbReference type="PROSITE" id="PS00518">
    <property type="entry name" value="ZF_RING_1"/>
    <property type="match status" value="1"/>
</dbReference>
<dbReference type="PROSITE" id="PS51873">
    <property type="entry name" value="TRIAD"/>
    <property type="match status" value="1"/>
</dbReference>
<evidence type="ECO:0000313" key="10">
    <source>
        <dbReference type="EMBL" id="RPB10062.1"/>
    </source>
</evidence>
<proteinExistence type="predicted"/>
<protein>
    <recommendedName>
        <fullName evidence="2">RBR-type E3 ubiquitin transferase</fullName>
        <ecNumber evidence="2">2.3.2.31</ecNumber>
    </recommendedName>
</protein>
<feature type="non-terminal residue" evidence="10">
    <location>
        <position position="1"/>
    </location>
</feature>
<evidence type="ECO:0000256" key="1">
    <source>
        <dbReference type="ARBA" id="ARBA00001798"/>
    </source>
</evidence>
<dbReference type="CDD" id="cd22584">
    <property type="entry name" value="Rcat_RBR_unk"/>
    <property type="match status" value="1"/>
</dbReference>
<keyword evidence="6" id="KW-0863">Zinc-finger</keyword>
<dbReference type="STRING" id="1392247.A0A3N4KL83"/>
<dbReference type="InParanoid" id="A0A3N4KL83"/>
<dbReference type="GO" id="GO:0016567">
    <property type="term" value="P:protein ubiquitination"/>
    <property type="evidence" value="ECO:0007669"/>
    <property type="project" value="InterPro"/>
</dbReference>
<gene>
    <name evidence="10" type="ORF">P167DRAFT_477122</name>
</gene>
<keyword evidence="11" id="KW-1185">Reference proteome</keyword>
<comment type="catalytic activity">
    <reaction evidence="1">
        <text>[E2 ubiquitin-conjugating enzyme]-S-ubiquitinyl-L-cysteine + [acceptor protein]-L-lysine = [E2 ubiquitin-conjugating enzyme]-L-cysteine + [acceptor protein]-N(6)-ubiquitinyl-L-lysine.</text>
        <dbReference type="EC" id="2.3.2.31"/>
    </reaction>
</comment>
<keyword evidence="5" id="KW-0677">Repeat</keyword>
<evidence type="ECO:0000256" key="2">
    <source>
        <dbReference type="ARBA" id="ARBA00012251"/>
    </source>
</evidence>
<dbReference type="InterPro" id="IPR013083">
    <property type="entry name" value="Znf_RING/FYVE/PHD"/>
</dbReference>
<dbReference type="InterPro" id="IPR017907">
    <property type="entry name" value="Znf_RING_CS"/>
</dbReference>
<keyword evidence="8" id="KW-0862">Zinc</keyword>
<dbReference type="SMART" id="SM00647">
    <property type="entry name" value="IBR"/>
    <property type="match status" value="2"/>
</dbReference>
<dbReference type="EC" id="2.3.2.31" evidence="2"/>
<dbReference type="InterPro" id="IPR044066">
    <property type="entry name" value="TRIAD_supradom"/>
</dbReference>
<dbReference type="Proteomes" id="UP000277580">
    <property type="component" value="Unassembled WGS sequence"/>
</dbReference>
<evidence type="ECO:0000256" key="3">
    <source>
        <dbReference type="ARBA" id="ARBA00022679"/>
    </source>
</evidence>
<dbReference type="InterPro" id="IPR018957">
    <property type="entry name" value="Znf_C3HC4_RING-type"/>
</dbReference>
<dbReference type="AlphaFoldDB" id="A0A3N4KL83"/>
<dbReference type="PANTHER" id="PTHR11685">
    <property type="entry name" value="RBR FAMILY RING FINGER AND IBR DOMAIN-CONTAINING"/>
    <property type="match status" value="1"/>
</dbReference>
<dbReference type="EMBL" id="ML119146">
    <property type="protein sequence ID" value="RPB10062.1"/>
    <property type="molecule type" value="Genomic_DNA"/>
</dbReference>
<dbReference type="InterPro" id="IPR031127">
    <property type="entry name" value="E3_UB_ligase_RBR"/>
</dbReference>